<feature type="compositionally biased region" description="Polar residues" evidence="1">
    <location>
        <begin position="436"/>
        <end position="447"/>
    </location>
</feature>
<evidence type="ECO:0008006" key="4">
    <source>
        <dbReference type="Google" id="ProtNLM"/>
    </source>
</evidence>
<feature type="region of interest" description="Disordered" evidence="1">
    <location>
        <begin position="1"/>
        <end position="124"/>
    </location>
</feature>
<feature type="compositionally biased region" description="Low complexity" evidence="1">
    <location>
        <begin position="567"/>
        <end position="580"/>
    </location>
</feature>
<feature type="compositionally biased region" description="Low complexity" evidence="1">
    <location>
        <begin position="30"/>
        <end position="39"/>
    </location>
</feature>
<keyword evidence="3" id="KW-1185">Reference proteome</keyword>
<sequence>MSTRARSRRQGTSDNDGRFEVADARETRKSSAAAASSKASGRDTSALRPRSLMEDPIPRRSARPRGAAKSVASIPTEPSRIDEESEVGEEESENQSTDEPGDLGGGDEGEDGDDGDDGDDVADVDDVADADEGHEGHDSEVTAVMQEMKVQYQVMQSLLPDIKRATHELKQRLEVEDHGHGVSAAILKARRSTLRALMDAYDKPGRRSPFVDFSWLESFVKLQGAQTQAQQAHAVTRASAQANLVFALDFIQQVLLGHPADVLSFLKALDAAFPRLFAATTESYVEHFDMALAIRTQLFIETLAAQTGQVNAATVIASVFCANGDSSTSTTNPTVSRPYLSGPFKGLAGIDEIGEGSREWTQILQRTEQLAAMTSEDATHHGLEKLAEEYALDILLEIVGQWCLEKYALSDEVEAAGNSSANEPVDTAGGDEFQDAQESIPDSQPESQVDIVRRPDGQEKRKSFIDGRDNGLSGFGSWNLIHGPQPGRPPPDAPSDYSVSSRALLQSESGTPVRFAVRKRRRASTDDGDEDADCDDEFQIDDRDNINPDQVRARLKASNPVAKGKRQALPSQQPASSSLTQPAIYSSDLSNAKFAYPFNLKNIRNRKDEVLHRVRTSSAATAITTTTTSSAAYNSTAPPPSSTVHIASHVRQRHPWSDKDSATLIELIAQERAGWSVIERRHNSKFEYPRNQQAYRDRARNMKVDFLLGDAVLPPCFDLVVLGKKEEAKVLAGGRNPHRKEHEFIRDGDSIQIVNALR</sequence>
<proteinExistence type="predicted"/>
<protein>
    <recommendedName>
        <fullName evidence="4">Myb-like domain-containing protein</fullName>
    </recommendedName>
</protein>
<reference evidence="2" key="1">
    <citation type="journal article" date="2020" name="bioRxiv">
        <title>Whole genome comparisons of ergot fungi reveals the divergence and evolution of species within the genus Claviceps are the result of varying mechanisms driving genome evolution and host range expansion.</title>
        <authorList>
            <person name="Wyka S.A."/>
            <person name="Mondo S.J."/>
            <person name="Liu M."/>
            <person name="Dettman J."/>
            <person name="Nalam V."/>
            <person name="Broders K.D."/>
        </authorList>
    </citation>
    <scope>NUCLEOTIDE SEQUENCE</scope>
    <source>
        <strain evidence="2">CCC 602</strain>
    </source>
</reference>
<evidence type="ECO:0000313" key="3">
    <source>
        <dbReference type="Proteomes" id="UP000748025"/>
    </source>
</evidence>
<organism evidence="2 3">
    <name type="scientific">Claviceps pusilla</name>
    <dbReference type="NCBI Taxonomy" id="123648"/>
    <lineage>
        <taxon>Eukaryota</taxon>
        <taxon>Fungi</taxon>
        <taxon>Dikarya</taxon>
        <taxon>Ascomycota</taxon>
        <taxon>Pezizomycotina</taxon>
        <taxon>Sordariomycetes</taxon>
        <taxon>Hypocreomycetidae</taxon>
        <taxon>Hypocreales</taxon>
        <taxon>Clavicipitaceae</taxon>
        <taxon>Claviceps</taxon>
    </lineage>
</organism>
<feature type="region of interest" description="Disordered" evidence="1">
    <location>
        <begin position="418"/>
        <end position="580"/>
    </location>
</feature>
<feature type="compositionally biased region" description="Acidic residues" evidence="1">
    <location>
        <begin position="83"/>
        <end position="93"/>
    </location>
</feature>
<feature type="compositionally biased region" description="Polar residues" evidence="1">
    <location>
        <begin position="497"/>
        <end position="510"/>
    </location>
</feature>
<dbReference type="EMBL" id="SRPW01000761">
    <property type="protein sequence ID" value="KAG6012289.1"/>
    <property type="molecule type" value="Genomic_DNA"/>
</dbReference>
<dbReference type="AlphaFoldDB" id="A0A9P7T1A9"/>
<feature type="compositionally biased region" description="Acidic residues" evidence="1">
    <location>
        <begin position="526"/>
        <end position="539"/>
    </location>
</feature>
<comment type="caution">
    <text evidence="2">The sequence shown here is derived from an EMBL/GenBank/DDBJ whole genome shotgun (WGS) entry which is preliminary data.</text>
</comment>
<feature type="compositionally biased region" description="Basic and acidic residues" evidence="1">
    <location>
        <begin position="451"/>
        <end position="469"/>
    </location>
</feature>
<feature type="compositionally biased region" description="Basic and acidic residues" evidence="1">
    <location>
        <begin position="15"/>
        <end position="29"/>
    </location>
</feature>
<dbReference type="OrthoDB" id="5398572at2759"/>
<name>A0A9P7T1A9_9HYPO</name>
<feature type="compositionally biased region" description="Acidic residues" evidence="1">
    <location>
        <begin position="99"/>
        <end position="124"/>
    </location>
</feature>
<accession>A0A9P7T1A9</accession>
<evidence type="ECO:0000256" key="1">
    <source>
        <dbReference type="SAM" id="MobiDB-lite"/>
    </source>
</evidence>
<dbReference type="Proteomes" id="UP000748025">
    <property type="component" value="Unassembled WGS sequence"/>
</dbReference>
<gene>
    <name evidence="2" type="ORF">E4U43_007860</name>
</gene>
<evidence type="ECO:0000313" key="2">
    <source>
        <dbReference type="EMBL" id="KAG6012289.1"/>
    </source>
</evidence>